<comment type="similarity">
    <text evidence="8">Belongs to the glutamate 5-kinase family.</text>
</comment>
<dbReference type="PIRSF" id="PIRSF000729">
    <property type="entry name" value="GK"/>
    <property type="match status" value="1"/>
</dbReference>
<dbReference type="InterPro" id="IPR036974">
    <property type="entry name" value="PUA_sf"/>
</dbReference>
<dbReference type="InterPro" id="IPR002478">
    <property type="entry name" value="PUA"/>
</dbReference>
<keyword evidence="3 8" id="KW-0641">Proline biosynthesis</keyword>
<dbReference type="Pfam" id="PF01472">
    <property type="entry name" value="PUA"/>
    <property type="match status" value="1"/>
</dbReference>
<dbReference type="EC" id="2.7.2.11" evidence="8"/>
<keyword evidence="11" id="KW-1185">Reference proteome</keyword>
<dbReference type="SUPFAM" id="SSF53633">
    <property type="entry name" value="Carbamate kinase-like"/>
    <property type="match status" value="1"/>
</dbReference>
<dbReference type="PRINTS" id="PR00474">
    <property type="entry name" value="GLU5KINASE"/>
</dbReference>
<dbReference type="CDD" id="cd04242">
    <property type="entry name" value="AAK_G5K_ProB"/>
    <property type="match status" value="1"/>
</dbReference>
<comment type="pathway">
    <text evidence="8">Amino-acid biosynthesis; L-proline biosynthesis; L-glutamate 5-semialdehyde from L-glutamate: step 1/2.</text>
</comment>
<feature type="binding site" evidence="8">
    <location>
        <begin position="210"/>
        <end position="216"/>
    </location>
    <ligand>
        <name>ATP</name>
        <dbReference type="ChEBI" id="CHEBI:30616"/>
    </ligand>
</feature>
<dbReference type="InterPro" id="IPR011529">
    <property type="entry name" value="Glu_5kinase"/>
</dbReference>
<keyword evidence="5 8" id="KW-0547">Nucleotide-binding</keyword>
<evidence type="ECO:0000256" key="5">
    <source>
        <dbReference type="ARBA" id="ARBA00022741"/>
    </source>
</evidence>
<evidence type="ECO:0000256" key="6">
    <source>
        <dbReference type="ARBA" id="ARBA00022777"/>
    </source>
</evidence>
<dbReference type="InterPro" id="IPR041739">
    <property type="entry name" value="G5K_ProB"/>
</dbReference>
<dbReference type="NCBIfam" id="TIGR01027">
    <property type="entry name" value="proB"/>
    <property type="match status" value="1"/>
</dbReference>
<evidence type="ECO:0000256" key="2">
    <source>
        <dbReference type="ARBA" id="ARBA00022605"/>
    </source>
</evidence>
<dbReference type="InterPro" id="IPR015947">
    <property type="entry name" value="PUA-like_sf"/>
</dbReference>
<dbReference type="Proteomes" id="UP001595607">
    <property type="component" value="Unassembled WGS sequence"/>
</dbReference>
<feature type="domain" description="PUA" evidence="9">
    <location>
        <begin position="276"/>
        <end position="359"/>
    </location>
</feature>
<dbReference type="InterPro" id="IPR005715">
    <property type="entry name" value="Glu_5kinase/COase_Synthase"/>
</dbReference>
<comment type="caution">
    <text evidence="8">Lacks conserved residue(s) required for the propagation of feature annotation.</text>
</comment>
<evidence type="ECO:0000256" key="4">
    <source>
        <dbReference type="ARBA" id="ARBA00022679"/>
    </source>
</evidence>
<name>A0ABV7MFF9_9PROT</name>
<feature type="binding site" evidence="8">
    <location>
        <position position="139"/>
    </location>
    <ligand>
        <name>substrate</name>
    </ligand>
</feature>
<dbReference type="PANTHER" id="PTHR43654:SF1">
    <property type="entry name" value="ISOPENTENYL PHOSPHATE KINASE"/>
    <property type="match status" value="1"/>
</dbReference>
<feature type="binding site" evidence="8">
    <location>
        <position position="151"/>
    </location>
    <ligand>
        <name>substrate</name>
    </ligand>
</feature>
<dbReference type="RefSeq" id="WP_373302882.1">
    <property type="nucleotide sequence ID" value="NZ_BMXU01000002.1"/>
</dbReference>
<sequence>MYPLNRRVVIKVGSSLLVNEEDLTIRYAFLHGLLSDIAALRKKGCDVVLTSSGAAAVGLKLMGVEPGQASLQDKQAAAACGQPLLLAAYKQVALEFGIEIAQVLLTSEDMENRRRYLNTKNTLERLLGNGILPIINENDTVTTEEIRVGDNDRLAAKIAQMIQAQDFVMLTSIDGLYDKAPDHPKAQFVPEVEDVSGYIEATMGVSALGSGGMMTKMLAANMAQNAGVTAWIGEGILERPVTTILNGERRATKCIADGDPQSAFRVWLTDRLTMQGSLVVTNEAARRIRNDETGVRAEDLISVTGEFTKGDVLHVYDEDGEECARGLCNFSTQETLAIARHDDEQVEEILGFKITGDVINQNNLVVLEDRHLPWEAPAEEDDATVAVDLAS</sequence>
<accession>A0ABV7MFF9</accession>
<evidence type="ECO:0000259" key="9">
    <source>
        <dbReference type="SMART" id="SM00359"/>
    </source>
</evidence>
<dbReference type="PANTHER" id="PTHR43654">
    <property type="entry name" value="GLUTAMATE 5-KINASE"/>
    <property type="match status" value="1"/>
</dbReference>
<evidence type="ECO:0000256" key="7">
    <source>
        <dbReference type="ARBA" id="ARBA00022840"/>
    </source>
</evidence>
<keyword evidence="2 8" id="KW-0028">Amino-acid biosynthesis</keyword>
<dbReference type="InterPro" id="IPR036393">
    <property type="entry name" value="AceGlu_kinase-like_sf"/>
</dbReference>
<organism evidence="10 11">
    <name type="scientific">Parvularcula lutaonensis</name>
    <dbReference type="NCBI Taxonomy" id="491923"/>
    <lineage>
        <taxon>Bacteria</taxon>
        <taxon>Pseudomonadati</taxon>
        <taxon>Pseudomonadota</taxon>
        <taxon>Alphaproteobacteria</taxon>
        <taxon>Parvularculales</taxon>
        <taxon>Parvularculaceae</taxon>
        <taxon>Parvularcula</taxon>
    </lineage>
</organism>
<comment type="subcellular location">
    <subcellularLocation>
        <location evidence="8">Cytoplasm</location>
    </subcellularLocation>
</comment>
<dbReference type="SUPFAM" id="SSF88697">
    <property type="entry name" value="PUA domain-like"/>
    <property type="match status" value="1"/>
</dbReference>
<comment type="caution">
    <text evidence="10">The sequence shown here is derived from an EMBL/GenBank/DDBJ whole genome shotgun (WGS) entry which is preliminary data.</text>
</comment>
<dbReference type="InterPro" id="IPR019797">
    <property type="entry name" value="Glutamate_5-kinase_CS"/>
</dbReference>
<evidence type="ECO:0000313" key="10">
    <source>
        <dbReference type="EMBL" id="MFC3303036.1"/>
    </source>
</evidence>
<dbReference type="Pfam" id="PF00696">
    <property type="entry name" value="AA_kinase"/>
    <property type="match status" value="1"/>
</dbReference>
<keyword evidence="4 8" id="KW-0808">Transferase</keyword>
<evidence type="ECO:0000256" key="1">
    <source>
        <dbReference type="ARBA" id="ARBA00022490"/>
    </source>
</evidence>
<dbReference type="PROSITE" id="PS00902">
    <property type="entry name" value="GLUTAMATE_5_KINASE"/>
    <property type="match status" value="1"/>
</dbReference>
<keyword evidence="7 8" id="KW-0067">ATP-binding</keyword>
<gene>
    <name evidence="8 10" type="primary">proB</name>
    <name evidence="10" type="ORF">ACFONP_09860</name>
</gene>
<comment type="function">
    <text evidence="8">Catalyzes the transfer of a phosphate group to glutamate to form L-glutamate 5-phosphate.</text>
</comment>
<feature type="binding site" evidence="8">
    <location>
        <position position="52"/>
    </location>
    <ligand>
        <name>substrate</name>
    </ligand>
</feature>
<proteinExistence type="inferred from homology"/>
<dbReference type="CDD" id="cd21157">
    <property type="entry name" value="PUA_G5K"/>
    <property type="match status" value="1"/>
</dbReference>
<dbReference type="InterPro" id="IPR001048">
    <property type="entry name" value="Asp/Glu/Uridylate_kinase"/>
</dbReference>
<keyword evidence="6 8" id="KW-0418">Kinase</keyword>
<evidence type="ECO:0000256" key="8">
    <source>
        <dbReference type="HAMAP-Rule" id="MF_00456"/>
    </source>
</evidence>
<dbReference type="HAMAP" id="MF_00456">
    <property type="entry name" value="ProB"/>
    <property type="match status" value="1"/>
</dbReference>
<dbReference type="InterPro" id="IPR001057">
    <property type="entry name" value="Glu/AcGlu_kinase"/>
</dbReference>
<dbReference type="PROSITE" id="PS50890">
    <property type="entry name" value="PUA"/>
    <property type="match status" value="1"/>
</dbReference>
<dbReference type="EMBL" id="JBHRVA010000003">
    <property type="protein sequence ID" value="MFC3303036.1"/>
    <property type="molecule type" value="Genomic_DNA"/>
</dbReference>
<dbReference type="Gene3D" id="3.40.1160.10">
    <property type="entry name" value="Acetylglutamate kinase-like"/>
    <property type="match status" value="2"/>
</dbReference>
<comment type="catalytic activity">
    <reaction evidence="8">
        <text>L-glutamate + ATP = L-glutamyl 5-phosphate + ADP</text>
        <dbReference type="Rhea" id="RHEA:14877"/>
        <dbReference type="ChEBI" id="CHEBI:29985"/>
        <dbReference type="ChEBI" id="CHEBI:30616"/>
        <dbReference type="ChEBI" id="CHEBI:58274"/>
        <dbReference type="ChEBI" id="CHEBI:456216"/>
        <dbReference type="EC" id="2.7.2.11"/>
    </reaction>
</comment>
<dbReference type="SMART" id="SM00359">
    <property type="entry name" value="PUA"/>
    <property type="match status" value="1"/>
</dbReference>
<evidence type="ECO:0000256" key="3">
    <source>
        <dbReference type="ARBA" id="ARBA00022650"/>
    </source>
</evidence>
<keyword evidence="1 8" id="KW-0963">Cytoplasm</keyword>
<evidence type="ECO:0000313" key="11">
    <source>
        <dbReference type="Proteomes" id="UP001595607"/>
    </source>
</evidence>
<feature type="binding site" evidence="8">
    <location>
        <position position="11"/>
    </location>
    <ligand>
        <name>ATP</name>
        <dbReference type="ChEBI" id="CHEBI:30616"/>
    </ligand>
</feature>
<dbReference type="Gene3D" id="2.30.130.10">
    <property type="entry name" value="PUA domain"/>
    <property type="match status" value="1"/>
</dbReference>
<reference evidence="11" key="1">
    <citation type="journal article" date="2019" name="Int. J. Syst. Evol. Microbiol.">
        <title>The Global Catalogue of Microorganisms (GCM) 10K type strain sequencing project: providing services to taxonomists for standard genome sequencing and annotation.</title>
        <authorList>
            <consortium name="The Broad Institute Genomics Platform"/>
            <consortium name="The Broad Institute Genome Sequencing Center for Infectious Disease"/>
            <person name="Wu L."/>
            <person name="Ma J."/>
        </authorList>
    </citation>
    <scope>NUCLEOTIDE SEQUENCE [LARGE SCALE GENOMIC DNA]</scope>
    <source>
        <strain evidence="11">KCTC 22245</strain>
    </source>
</reference>
<dbReference type="GO" id="GO:0004349">
    <property type="term" value="F:glutamate 5-kinase activity"/>
    <property type="evidence" value="ECO:0007669"/>
    <property type="project" value="UniProtKB-EC"/>
</dbReference>
<protein>
    <recommendedName>
        <fullName evidence="8">Glutamate 5-kinase</fullName>
        <ecNumber evidence="8">2.7.2.11</ecNumber>
    </recommendedName>
    <alternativeName>
        <fullName evidence="8">Gamma-glutamyl kinase</fullName>
        <shortName evidence="8">GK</shortName>
    </alternativeName>
</protein>